<keyword evidence="3 5" id="KW-0238">DNA-binding</keyword>
<feature type="domain" description="HTH tetR-type" evidence="6">
    <location>
        <begin position="10"/>
        <end position="70"/>
    </location>
</feature>
<dbReference type="PROSITE" id="PS01081">
    <property type="entry name" value="HTH_TETR_1"/>
    <property type="match status" value="1"/>
</dbReference>
<dbReference type="InterPro" id="IPR001647">
    <property type="entry name" value="HTH_TetR"/>
</dbReference>
<evidence type="ECO:0000313" key="8">
    <source>
        <dbReference type="Proteomes" id="UP000664731"/>
    </source>
</evidence>
<comment type="caution">
    <text evidence="7">The sequence shown here is derived from an EMBL/GenBank/DDBJ whole genome shotgun (WGS) entry which is preliminary data.</text>
</comment>
<gene>
    <name evidence="7" type="ORF">J1777_10635</name>
</gene>
<organism evidence="7 8">
    <name type="scientific">Comamonas denitrificans</name>
    <dbReference type="NCBI Taxonomy" id="117506"/>
    <lineage>
        <taxon>Bacteria</taxon>
        <taxon>Pseudomonadati</taxon>
        <taxon>Pseudomonadota</taxon>
        <taxon>Betaproteobacteria</taxon>
        <taxon>Burkholderiales</taxon>
        <taxon>Comamonadaceae</taxon>
        <taxon>Comamonas</taxon>
    </lineage>
</organism>
<dbReference type="InterPro" id="IPR009057">
    <property type="entry name" value="Homeodomain-like_sf"/>
</dbReference>
<reference evidence="7" key="1">
    <citation type="submission" date="2021-03" db="EMBL/GenBank/DDBJ databases">
        <title>Comamonas denitrificans.</title>
        <authorList>
            <person name="Finster K."/>
        </authorList>
    </citation>
    <scope>NUCLEOTIDE SEQUENCE</scope>
    <source>
        <strain evidence="7">MM2021_4</strain>
    </source>
</reference>
<dbReference type="GO" id="GO:0000976">
    <property type="term" value="F:transcription cis-regulatory region binding"/>
    <property type="evidence" value="ECO:0007669"/>
    <property type="project" value="TreeGrafter"/>
</dbReference>
<accession>A0A939KC64</accession>
<keyword evidence="8" id="KW-1185">Reference proteome</keyword>
<dbReference type="PRINTS" id="PR00455">
    <property type="entry name" value="HTHTETR"/>
</dbReference>
<evidence type="ECO:0000256" key="4">
    <source>
        <dbReference type="ARBA" id="ARBA00023163"/>
    </source>
</evidence>
<keyword evidence="4" id="KW-0804">Transcription</keyword>
<feature type="DNA-binding region" description="H-T-H motif" evidence="5">
    <location>
        <begin position="33"/>
        <end position="52"/>
    </location>
</feature>
<dbReference type="AlphaFoldDB" id="A0A939KC64"/>
<dbReference type="PANTHER" id="PTHR30055:SF240">
    <property type="entry name" value="HTH-TYPE TRANSCRIPTIONAL REGULATOR ACRR"/>
    <property type="match status" value="1"/>
</dbReference>
<dbReference type="GO" id="GO:0003700">
    <property type="term" value="F:DNA-binding transcription factor activity"/>
    <property type="evidence" value="ECO:0007669"/>
    <property type="project" value="TreeGrafter"/>
</dbReference>
<dbReference type="SUPFAM" id="SSF48498">
    <property type="entry name" value="Tetracyclin repressor-like, C-terminal domain"/>
    <property type="match status" value="1"/>
</dbReference>
<dbReference type="PROSITE" id="PS50977">
    <property type="entry name" value="HTH_TETR_2"/>
    <property type="match status" value="1"/>
</dbReference>
<keyword evidence="1" id="KW-0678">Repressor</keyword>
<evidence type="ECO:0000256" key="2">
    <source>
        <dbReference type="ARBA" id="ARBA00023015"/>
    </source>
</evidence>
<proteinExistence type="predicted"/>
<evidence type="ECO:0000259" key="6">
    <source>
        <dbReference type="PROSITE" id="PS50977"/>
    </source>
</evidence>
<dbReference type="PANTHER" id="PTHR30055">
    <property type="entry name" value="HTH-TYPE TRANSCRIPTIONAL REGULATOR RUTR"/>
    <property type="match status" value="1"/>
</dbReference>
<dbReference type="Proteomes" id="UP000664731">
    <property type="component" value="Unassembled WGS sequence"/>
</dbReference>
<dbReference type="RefSeq" id="WP_207575679.1">
    <property type="nucleotide sequence ID" value="NZ_JAFNME010000023.1"/>
</dbReference>
<keyword evidence="2" id="KW-0805">Transcription regulation</keyword>
<evidence type="ECO:0000313" key="7">
    <source>
        <dbReference type="EMBL" id="MBO1250277.1"/>
    </source>
</evidence>
<dbReference type="EMBL" id="JAFNME010000023">
    <property type="protein sequence ID" value="MBO1250277.1"/>
    <property type="molecule type" value="Genomic_DNA"/>
</dbReference>
<sequence length="208" mass="22827">MARKTKEDAEITRGRLLDAAEQVFYERGVSGASLADVAQCAGLTRGAVYWHFKDKLDLFDAMLQRVTLPIEQGLLLDGAAAKTAPITRILERFALIAQVVSEDARVRRVFELAMFKVEHVGDLAAVQQRWVRGVDRCIALLEQDLLAAQQACAQPLPLPVGLAAKGLQALFDGLLHAWLLRGGQGSLCEETQQLARFYLQSLGLSAEK</sequence>
<dbReference type="Gene3D" id="1.10.357.10">
    <property type="entry name" value="Tetracycline Repressor, domain 2"/>
    <property type="match status" value="1"/>
</dbReference>
<dbReference type="SUPFAM" id="SSF46689">
    <property type="entry name" value="Homeodomain-like"/>
    <property type="match status" value="1"/>
</dbReference>
<dbReference type="Pfam" id="PF00440">
    <property type="entry name" value="TetR_N"/>
    <property type="match status" value="1"/>
</dbReference>
<evidence type="ECO:0000256" key="1">
    <source>
        <dbReference type="ARBA" id="ARBA00022491"/>
    </source>
</evidence>
<dbReference type="InterPro" id="IPR036271">
    <property type="entry name" value="Tet_transcr_reg_TetR-rel_C_sf"/>
</dbReference>
<dbReference type="Pfam" id="PF08361">
    <property type="entry name" value="TetR_C_2"/>
    <property type="match status" value="1"/>
</dbReference>
<dbReference type="InterPro" id="IPR050109">
    <property type="entry name" value="HTH-type_TetR-like_transc_reg"/>
</dbReference>
<name>A0A939KC64_9BURK</name>
<evidence type="ECO:0000256" key="5">
    <source>
        <dbReference type="PROSITE-ProRule" id="PRU00335"/>
    </source>
</evidence>
<protein>
    <submittedName>
        <fullName evidence="7">TetR family transcriptional regulator</fullName>
    </submittedName>
</protein>
<evidence type="ECO:0000256" key="3">
    <source>
        <dbReference type="ARBA" id="ARBA00023125"/>
    </source>
</evidence>
<dbReference type="InterPro" id="IPR023772">
    <property type="entry name" value="DNA-bd_HTH_TetR-type_CS"/>
</dbReference>
<dbReference type="InterPro" id="IPR013572">
    <property type="entry name" value="Tscrpt_reg_MAATS_C"/>
</dbReference>